<dbReference type="SUPFAM" id="SSF55874">
    <property type="entry name" value="ATPase domain of HSP90 chaperone/DNA topoisomerase II/histidine kinase"/>
    <property type="match status" value="1"/>
</dbReference>
<evidence type="ECO:0000256" key="4">
    <source>
        <dbReference type="ARBA" id="ARBA00022679"/>
    </source>
</evidence>
<organism evidence="9 10">
    <name type="scientific">Halostreptopolyspora alba</name>
    <dbReference type="NCBI Taxonomy" id="2487137"/>
    <lineage>
        <taxon>Bacteria</taxon>
        <taxon>Bacillati</taxon>
        <taxon>Actinomycetota</taxon>
        <taxon>Actinomycetes</taxon>
        <taxon>Streptosporangiales</taxon>
        <taxon>Nocardiopsidaceae</taxon>
        <taxon>Halostreptopolyspora</taxon>
    </lineage>
</organism>
<evidence type="ECO:0000256" key="5">
    <source>
        <dbReference type="ARBA" id="ARBA00022777"/>
    </source>
</evidence>
<evidence type="ECO:0000256" key="2">
    <source>
        <dbReference type="ARBA" id="ARBA00012438"/>
    </source>
</evidence>
<comment type="catalytic activity">
    <reaction evidence="1">
        <text>ATP + protein L-histidine = ADP + protein N-phospho-L-histidine.</text>
        <dbReference type="EC" id="2.7.13.3"/>
    </reaction>
</comment>
<dbReference type="GO" id="GO:0000160">
    <property type="term" value="P:phosphorelay signal transduction system"/>
    <property type="evidence" value="ECO:0007669"/>
    <property type="project" value="UniProtKB-KW"/>
</dbReference>
<evidence type="ECO:0000256" key="1">
    <source>
        <dbReference type="ARBA" id="ARBA00000085"/>
    </source>
</evidence>
<gene>
    <name evidence="9" type="ORF">EFW17_05995</name>
</gene>
<feature type="domain" description="Histidine kinase/HSP90-like ATPase" evidence="8">
    <location>
        <begin position="112"/>
        <end position="223"/>
    </location>
</feature>
<name>A0A3N0EE39_9ACTN</name>
<dbReference type="InterPro" id="IPR036890">
    <property type="entry name" value="HATPase_C_sf"/>
</dbReference>
<dbReference type="InterPro" id="IPR003594">
    <property type="entry name" value="HATPase_dom"/>
</dbReference>
<dbReference type="RefSeq" id="WP_123200275.1">
    <property type="nucleotide sequence ID" value="NZ_RJMB01000004.1"/>
</dbReference>
<feature type="region of interest" description="Disordered" evidence="7">
    <location>
        <begin position="228"/>
        <end position="450"/>
    </location>
</feature>
<dbReference type="PANTHER" id="PTHR44936">
    <property type="entry name" value="SENSOR PROTEIN CREC"/>
    <property type="match status" value="1"/>
</dbReference>
<evidence type="ECO:0000256" key="3">
    <source>
        <dbReference type="ARBA" id="ARBA00022553"/>
    </source>
</evidence>
<keyword evidence="6" id="KW-0902">Two-component regulatory system</keyword>
<dbReference type="Pfam" id="PF02518">
    <property type="entry name" value="HATPase_c"/>
    <property type="match status" value="1"/>
</dbReference>
<keyword evidence="5" id="KW-0418">Kinase</keyword>
<dbReference type="PANTHER" id="PTHR44936:SF9">
    <property type="entry name" value="SENSOR PROTEIN CREC"/>
    <property type="match status" value="1"/>
</dbReference>
<dbReference type="CDD" id="cd00075">
    <property type="entry name" value="HATPase"/>
    <property type="match status" value="1"/>
</dbReference>
<dbReference type="Gene3D" id="3.30.565.10">
    <property type="entry name" value="Histidine kinase-like ATPase, C-terminal domain"/>
    <property type="match status" value="1"/>
</dbReference>
<evidence type="ECO:0000313" key="10">
    <source>
        <dbReference type="Proteomes" id="UP000269198"/>
    </source>
</evidence>
<evidence type="ECO:0000256" key="6">
    <source>
        <dbReference type="ARBA" id="ARBA00023012"/>
    </source>
</evidence>
<comment type="caution">
    <text evidence="9">The sequence shown here is derived from an EMBL/GenBank/DDBJ whole genome shotgun (WGS) entry which is preliminary data.</text>
</comment>
<dbReference type="EMBL" id="RJMB01000004">
    <property type="protein sequence ID" value="RNL86081.1"/>
    <property type="molecule type" value="Genomic_DNA"/>
</dbReference>
<feature type="compositionally biased region" description="Basic and acidic residues" evidence="7">
    <location>
        <begin position="384"/>
        <end position="393"/>
    </location>
</feature>
<dbReference type="GO" id="GO:0004673">
    <property type="term" value="F:protein histidine kinase activity"/>
    <property type="evidence" value="ECO:0007669"/>
    <property type="project" value="UniProtKB-EC"/>
</dbReference>
<feature type="compositionally biased region" description="Low complexity" evidence="7">
    <location>
        <begin position="247"/>
        <end position="262"/>
    </location>
</feature>
<sequence length="450" mass="47795">MRTAHKDLLPKALANLAMRDLTLVESLLLLIQRLEEHEDNADVLEVLYQVDHLGTRMRRNCENLLVMAGEPIDSAHQGAVPLHDVTRAAISEIDQYTRVRIQELPQLHIRDTVADDLSHLLAELMENSLANSSDDSDVLVRAHYRDDGGLIMEIADDGIGIPSDKLARINSELREPPVLTDESLRHMGLFVVGLLAHRHGIGVQLQTRPFSGTSGYVLVPAEVVQVSQTSSKEGGSGPRAPEPNERPGAAAPPASGASTHAAEQTAAPTEADGVLSELPKREPGRGTPGLRVVDGAAQSRPAQDRRAPADEPNTPEEPNELPELPRRQPASDDGPAAGALPRRVPPETAATDEADGETDEFVTVRGRPPGSTATSPRSGGDALSHAERVRAEFDGYVSGRRAYEENPEPAAHGTAEDGDDDGAGPRNEAGGEAPDTAGGHSGVPGKADQP</sequence>
<evidence type="ECO:0000259" key="8">
    <source>
        <dbReference type="SMART" id="SM00387"/>
    </source>
</evidence>
<evidence type="ECO:0000313" key="9">
    <source>
        <dbReference type="EMBL" id="RNL86081.1"/>
    </source>
</evidence>
<dbReference type="InterPro" id="IPR050980">
    <property type="entry name" value="2C_sensor_his_kinase"/>
</dbReference>
<dbReference type="AlphaFoldDB" id="A0A3N0EE39"/>
<dbReference type="Proteomes" id="UP000269198">
    <property type="component" value="Unassembled WGS sequence"/>
</dbReference>
<keyword evidence="3" id="KW-0597">Phosphoprotein</keyword>
<protein>
    <recommendedName>
        <fullName evidence="2">histidine kinase</fullName>
        <ecNumber evidence="2">2.7.13.3</ecNumber>
    </recommendedName>
</protein>
<evidence type="ECO:0000256" key="7">
    <source>
        <dbReference type="SAM" id="MobiDB-lite"/>
    </source>
</evidence>
<reference evidence="9 10" key="1">
    <citation type="submission" date="2018-11" db="EMBL/GenBank/DDBJ databases">
        <title>The genome draft of YIM 96095.</title>
        <authorList>
            <person name="Tang S.-K."/>
            <person name="Chunyu W.-X."/>
            <person name="Feng Y.-Z."/>
        </authorList>
    </citation>
    <scope>NUCLEOTIDE SEQUENCE [LARGE SCALE GENOMIC DNA]</scope>
    <source>
        <strain evidence="9 10">YIM 96095</strain>
    </source>
</reference>
<dbReference type="EC" id="2.7.13.3" evidence="2"/>
<dbReference type="SMART" id="SM00387">
    <property type="entry name" value="HATPase_c"/>
    <property type="match status" value="1"/>
</dbReference>
<keyword evidence="10" id="KW-1185">Reference proteome</keyword>
<feature type="compositionally biased region" description="Acidic residues" evidence="7">
    <location>
        <begin position="350"/>
        <end position="360"/>
    </location>
</feature>
<dbReference type="OrthoDB" id="3502710at2"/>
<proteinExistence type="predicted"/>
<accession>A0A3N0EE39</accession>
<keyword evidence="4" id="KW-0808">Transferase</keyword>